<dbReference type="Pfam" id="PF00400">
    <property type="entry name" value="WD40"/>
    <property type="match status" value="4"/>
</dbReference>
<dbReference type="OrthoDB" id="256303at2759"/>
<dbReference type="EMBL" id="CP014503">
    <property type="protein sequence ID" value="ANB14461.1"/>
    <property type="molecule type" value="Genomic_DNA"/>
</dbReference>
<dbReference type="PANTHER" id="PTHR10971">
    <property type="entry name" value="MRNA EXPORT FACTOR AND BUB3"/>
    <property type="match status" value="1"/>
</dbReference>
<reference evidence="6 7" key="1">
    <citation type="submission" date="2016-02" db="EMBL/GenBank/DDBJ databases">
        <title>Complete genome sequence and transcriptome regulation of the pentose utilising yeast Sugiyamaella lignohabitans.</title>
        <authorList>
            <person name="Bellasio M."/>
            <person name="Peymann A."/>
            <person name="Valli M."/>
            <person name="Sipitzky M."/>
            <person name="Graf A."/>
            <person name="Sauer M."/>
            <person name="Marx H."/>
            <person name="Mattanovich D."/>
        </authorList>
    </citation>
    <scope>NUCLEOTIDE SEQUENCE [LARGE SCALE GENOMIC DNA]</scope>
    <source>
        <strain evidence="6 7">CBS 10342</strain>
    </source>
</reference>
<sequence>MSGLFASRSVGTTSNGPAPSSELMLQNDRTLANPPEDSISDMSFSSQADYLAVASWDKKVRIYEVSPQGDSQGRAMYEHQAPVLTAQWFQDGSKVVSGGCDNAVRAHDLQSSQTIQIGQHDAPVSSVRAVDVGSGSPVVASASWDKTLRYWDLRQQQAISTIQLPERAYSMDSQGKLLVVGTAERHICVIDLSNPGQIFKNTQSPLKWQTRVVACYPSGNGYAVTSIEGRCAIQYVDDAEQAKLGFSFKCHRDQATPPRNDNLIYSVNGVSFHPVYGTFCTAGSDGTVHFWDKDSRSRLKFSRPVGGTISSTAFNRNGTLFAYAVSYDWSKGYQFNTPNYPNMVKIHPTNDSETKQRPKK</sequence>
<evidence type="ECO:0000256" key="1">
    <source>
        <dbReference type="ARBA" id="ARBA00007830"/>
    </source>
</evidence>
<gene>
    <name evidence="6" type="primary">GLE2</name>
    <name evidence="6" type="ORF">AWJ20_2051</name>
</gene>
<feature type="repeat" description="WD" evidence="4">
    <location>
        <begin position="267"/>
        <end position="301"/>
    </location>
</feature>
<dbReference type="InterPro" id="IPR015943">
    <property type="entry name" value="WD40/YVTN_repeat-like_dom_sf"/>
</dbReference>
<keyword evidence="7" id="KW-1185">Reference proteome</keyword>
<dbReference type="FunFam" id="2.130.10.10:FF:000190">
    <property type="entry name" value="Nuclear pore complex subunit"/>
    <property type="match status" value="1"/>
</dbReference>
<protein>
    <submittedName>
        <fullName evidence="6">RNA export factor GLE2</fullName>
    </submittedName>
</protein>
<dbReference type="KEGG" id="slb:AWJ20_2051"/>
<comment type="similarity">
    <text evidence="1">Belongs to the WD repeat rae1 family.</text>
</comment>
<dbReference type="InterPro" id="IPR001680">
    <property type="entry name" value="WD40_rpt"/>
</dbReference>
<dbReference type="GO" id="GO:0016973">
    <property type="term" value="P:poly(A)+ mRNA export from nucleus"/>
    <property type="evidence" value="ECO:0007669"/>
    <property type="project" value="EnsemblFungi"/>
</dbReference>
<dbReference type="PROSITE" id="PS50082">
    <property type="entry name" value="WD_REPEATS_2"/>
    <property type="match status" value="3"/>
</dbReference>
<dbReference type="GO" id="GO:0051664">
    <property type="term" value="P:nuclear pore localization"/>
    <property type="evidence" value="ECO:0007669"/>
    <property type="project" value="EnsemblFungi"/>
</dbReference>
<evidence type="ECO:0000313" key="7">
    <source>
        <dbReference type="Proteomes" id="UP000189580"/>
    </source>
</evidence>
<dbReference type="GeneID" id="30033920"/>
<organism evidence="6 7">
    <name type="scientific">Sugiyamaella lignohabitans</name>
    <dbReference type="NCBI Taxonomy" id="796027"/>
    <lineage>
        <taxon>Eukaryota</taxon>
        <taxon>Fungi</taxon>
        <taxon>Dikarya</taxon>
        <taxon>Ascomycota</taxon>
        <taxon>Saccharomycotina</taxon>
        <taxon>Dipodascomycetes</taxon>
        <taxon>Dipodascales</taxon>
        <taxon>Trichomonascaceae</taxon>
        <taxon>Sugiyamaella</taxon>
    </lineage>
</organism>
<evidence type="ECO:0000313" key="6">
    <source>
        <dbReference type="EMBL" id="ANB14461.1"/>
    </source>
</evidence>
<dbReference type="SUPFAM" id="SSF50978">
    <property type="entry name" value="WD40 repeat-like"/>
    <property type="match status" value="1"/>
</dbReference>
<feature type="compositionally biased region" description="Polar residues" evidence="5">
    <location>
        <begin position="9"/>
        <end position="23"/>
    </location>
</feature>
<dbReference type="Gene3D" id="2.130.10.10">
    <property type="entry name" value="YVTN repeat-like/Quinoprotein amine dehydrogenase"/>
    <property type="match status" value="1"/>
</dbReference>
<evidence type="ECO:0000256" key="2">
    <source>
        <dbReference type="ARBA" id="ARBA00022574"/>
    </source>
</evidence>
<proteinExistence type="inferred from homology"/>
<dbReference type="SMART" id="SM00320">
    <property type="entry name" value="WD40"/>
    <property type="match status" value="4"/>
</dbReference>
<dbReference type="GO" id="GO:0005737">
    <property type="term" value="C:cytoplasm"/>
    <property type="evidence" value="ECO:0007669"/>
    <property type="project" value="EnsemblFungi"/>
</dbReference>
<evidence type="ECO:0000256" key="4">
    <source>
        <dbReference type="PROSITE-ProRule" id="PRU00221"/>
    </source>
</evidence>
<dbReference type="GO" id="GO:0005643">
    <property type="term" value="C:nuclear pore"/>
    <property type="evidence" value="ECO:0007669"/>
    <property type="project" value="EnsemblFungi"/>
</dbReference>
<keyword evidence="3" id="KW-0677">Repeat</keyword>
<dbReference type="AlphaFoldDB" id="A0A167EU78"/>
<feature type="region of interest" description="Disordered" evidence="5">
    <location>
        <begin position="1"/>
        <end position="23"/>
    </location>
</feature>
<feature type="repeat" description="WD" evidence="4">
    <location>
        <begin position="76"/>
        <end position="117"/>
    </location>
</feature>
<keyword evidence="2 4" id="KW-0853">WD repeat</keyword>
<name>A0A167EU78_9ASCO</name>
<evidence type="ECO:0000256" key="3">
    <source>
        <dbReference type="ARBA" id="ARBA00022737"/>
    </source>
</evidence>
<dbReference type="GO" id="GO:0000973">
    <property type="term" value="P:post-transcriptional tethering of RNA polymerase II gene DNA at nuclear periphery"/>
    <property type="evidence" value="ECO:0007669"/>
    <property type="project" value="EnsemblFungi"/>
</dbReference>
<dbReference type="GO" id="GO:2000728">
    <property type="term" value="P:regulation of mRNA export from nucleus in response to heat stress"/>
    <property type="evidence" value="ECO:0007669"/>
    <property type="project" value="EnsemblFungi"/>
</dbReference>
<dbReference type="Proteomes" id="UP000189580">
    <property type="component" value="Chromosome b"/>
</dbReference>
<dbReference type="RefSeq" id="XP_018736938.1">
    <property type="nucleotide sequence ID" value="XM_018878979.1"/>
</dbReference>
<dbReference type="InterPro" id="IPR036322">
    <property type="entry name" value="WD40_repeat_dom_sf"/>
</dbReference>
<evidence type="ECO:0000256" key="5">
    <source>
        <dbReference type="SAM" id="MobiDB-lite"/>
    </source>
</evidence>
<dbReference type="GO" id="GO:0032185">
    <property type="term" value="P:septin cytoskeleton organization"/>
    <property type="evidence" value="ECO:0007669"/>
    <property type="project" value="EnsemblFungi"/>
</dbReference>
<accession>A0A167EU78</accession>
<feature type="repeat" description="WD" evidence="4">
    <location>
        <begin position="120"/>
        <end position="161"/>
    </location>
</feature>